<accession>A0AC35FKL6</accession>
<sequence length="801" mass="92812">MEHEYTEDENSGDSVEILDETLSGEDELEIDEPETSSSKNPRRSTRTTVISRLNTSNEEEMQPSPDIEAEEGFEEQEEWKPQEKPKRRKKAPMTKRKRRERSEKRPTIKITHVTSAATGRPRGRPRRFTQQATEIPHSEGQFDIFDEDKTPERENEDIKEVEKVKEDTKNQQKTKEGEVITLEEDLVNDEKEDSDIIFIPQEEPDSPKPPTPEYSQPPQKPAQSVVVYGLEESEEEFSGSDSERTISDDERNFDQYIEDHEQYDPEEIERPMEEIAQGSGAIIAQGSGAIVIDTIQSQHLQQQQQQHQYSTVTINDEYDENTMCSVELELAQYAREDERNAQLDREMEEIGLKEDGATSSSMTRYREDRIDRSNIRALRLDDDDEVANDGMDFEDNDNSNITFGAETPQAVQQQQQQQQPLRHFIQIDDEIQEVYYGEDFMFNSPNNNNNETEQQHNYQGLDYLSSADVGVADENQEIEEGDNTMMYYNERSPESSQNVYYQESASPAASETSTIEITMSQLSIGGEVIEVPDLMLENESIFYHVLSKETFDSLSIDQQNHLKRFLPKTCETEKDVKKCINSAFNYNPNYYFGSPSTRAFNRIRAGYFNVDRPSDLLQLQDNRRVWYDHFIRQYYMKLLKRILLTRHAILEQAANLPEHAPIKINCAKFSNIKKRDNQELIKYRAKKRAKMLINFAAEKTENDSPSSDDSEFEDDDNPLHLPIKHQIEGESTHFNPEYANCDLDMYQPAKMKSIKELLKEHKALKKKNPNCPSLDTSDITLEDVYERSGLSFQSERNFAFP</sequence>
<evidence type="ECO:0000313" key="1">
    <source>
        <dbReference type="Proteomes" id="UP000887580"/>
    </source>
</evidence>
<name>A0AC35FKL6_9BILA</name>
<dbReference type="WBParaSite" id="PS1159_v2.g18280.t1">
    <property type="protein sequence ID" value="PS1159_v2.g18280.t1"/>
    <property type="gene ID" value="PS1159_v2.g18280"/>
</dbReference>
<proteinExistence type="predicted"/>
<dbReference type="Proteomes" id="UP000887580">
    <property type="component" value="Unplaced"/>
</dbReference>
<reference evidence="2" key="1">
    <citation type="submission" date="2022-11" db="UniProtKB">
        <authorList>
            <consortium name="WormBaseParasite"/>
        </authorList>
    </citation>
    <scope>IDENTIFICATION</scope>
</reference>
<protein>
    <submittedName>
        <fullName evidence="2">Uncharacterized protein</fullName>
    </submittedName>
</protein>
<evidence type="ECO:0000313" key="2">
    <source>
        <dbReference type="WBParaSite" id="PS1159_v2.g18280.t1"/>
    </source>
</evidence>
<organism evidence="1 2">
    <name type="scientific">Panagrolaimus sp. PS1159</name>
    <dbReference type="NCBI Taxonomy" id="55785"/>
    <lineage>
        <taxon>Eukaryota</taxon>
        <taxon>Metazoa</taxon>
        <taxon>Ecdysozoa</taxon>
        <taxon>Nematoda</taxon>
        <taxon>Chromadorea</taxon>
        <taxon>Rhabditida</taxon>
        <taxon>Tylenchina</taxon>
        <taxon>Panagrolaimomorpha</taxon>
        <taxon>Panagrolaimoidea</taxon>
        <taxon>Panagrolaimidae</taxon>
        <taxon>Panagrolaimus</taxon>
    </lineage>
</organism>